<gene>
    <name evidence="2" type="ORF">AKJ39_04905</name>
</gene>
<feature type="non-terminal residue" evidence="2">
    <location>
        <position position="220"/>
    </location>
</feature>
<evidence type="ECO:0000313" key="3">
    <source>
        <dbReference type="Proteomes" id="UP000070257"/>
    </source>
</evidence>
<comment type="caution">
    <text evidence="2">The sequence shown here is derived from an EMBL/GenBank/DDBJ whole genome shotgun (WGS) entry which is preliminary data.</text>
</comment>
<feature type="compositionally biased region" description="Basic and acidic residues" evidence="1">
    <location>
        <begin position="194"/>
        <end position="205"/>
    </location>
</feature>
<sequence length="220" mass="25032">MSKVGDEVAYQVCLTINYMTAWNFVKGLKERLETTDDTTVVFVTDGGLAWLDPIQSLFPDAVHIRQFHSKNTRGIIYVHLRHEGEPHTVRIPWDAVLEEGEASEDAQRMRERRKLEEDSPRSGEKWTELSEDIIVWEGIVKYPRGRRKKDKEEGEGVTVPEAMNGEEEPDGPEDSEEKEDSEDGKDDSGESEETSEKDGDEKERMCITSGTATPERIFKG</sequence>
<feature type="compositionally biased region" description="Acidic residues" evidence="1">
    <location>
        <begin position="164"/>
        <end position="193"/>
    </location>
</feature>
<dbReference type="Proteomes" id="UP000070257">
    <property type="component" value="Unassembled WGS sequence"/>
</dbReference>
<feature type="region of interest" description="Disordered" evidence="1">
    <location>
        <begin position="101"/>
        <end position="126"/>
    </location>
</feature>
<accession>A0A656YWL9</accession>
<feature type="region of interest" description="Disordered" evidence="1">
    <location>
        <begin position="145"/>
        <end position="220"/>
    </location>
</feature>
<dbReference type="EMBL" id="LHXT01000119">
    <property type="protein sequence ID" value="KXA96225.1"/>
    <property type="molecule type" value="Genomic_DNA"/>
</dbReference>
<evidence type="ECO:0000256" key="1">
    <source>
        <dbReference type="SAM" id="MobiDB-lite"/>
    </source>
</evidence>
<feature type="compositionally biased region" description="Basic and acidic residues" evidence="1">
    <location>
        <begin position="105"/>
        <end position="126"/>
    </location>
</feature>
<dbReference type="AlphaFoldDB" id="A0A656YWL9"/>
<evidence type="ECO:0000313" key="2">
    <source>
        <dbReference type="EMBL" id="KXA96225.1"/>
    </source>
</evidence>
<protein>
    <submittedName>
        <fullName evidence="2">Uncharacterized protein</fullName>
    </submittedName>
</protein>
<keyword evidence="3" id="KW-1185">Reference proteome</keyword>
<reference evidence="2" key="1">
    <citation type="journal article" date="2016" name="Sci. Rep.">
        <title>Metabolic traits of an uncultured archaeal lineage -MSBL1- from brine pools of the Red Sea.</title>
        <authorList>
            <person name="Mwirichia R."/>
            <person name="Alam I."/>
            <person name="Rashid M."/>
            <person name="Vinu M."/>
            <person name="Ba-Alawi W."/>
            <person name="Anthony Kamau A."/>
            <person name="Kamanda Ngugi D."/>
            <person name="Goker M."/>
            <person name="Klenk H.P."/>
            <person name="Bajic V."/>
            <person name="Stingl U."/>
        </authorList>
    </citation>
    <scope>NUCLEOTIDE SEQUENCE [LARGE SCALE GENOMIC DNA]</scope>
    <source>
        <strain evidence="2">SCGC-AAA259J03</strain>
    </source>
</reference>
<proteinExistence type="predicted"/>
<organism evidence="2 3">
    <name type="scientific">candidate division MSBL1 archaeon SCGC-AAA259J03</name>
    <dbReference type="NCBI Taxonomy" id="1698269"/>
    <lineage>
        <taxon>Archaea</taxon>
        <taxon>Methanobacteriati</taxon>
        <taxon>Methanobacteriota</taxon>
        <taxon>candidate division MSBL1</taxon>
    </lineage>
</organism>
<name>A0A656YWL9_9EURY</name>